<dbReference type="KEGG" id="kbs:EPA93_40290"/>
<accession>A0A4P6K323</accession>
<keyword evidence="3" id="KW-1185">Reference proteome</keyword>
<dbReference type="RefSeq" id="WP_129892947.1">
    <property type="nucleotide sequence ID" value="NZ_CP035758.1"/>
</dbReference>
<organism evidence="2 3">
    <name type="scientific">Ktedonosporobacter rubrisoli</name>
    <dbReference type="NCBI Taxonomy" id="2509675"/>
    <lineage>
        <taxon>Bacteria</taxon>
        <taxon>Bacillati</taxon>
        <taxon>Chloroflexota</taxon>
        <taxon>Ktedonobacteria</taxon>
        <taxon>Ktedonobacterales</taxon>
        <taxon>Ktedonosporobacteraceae</taxon>
        <taxon>Ktedonosporobacter</taxon>
    </lineage>
</organism>
<reference evidence="2 3" key="1">
    <citation type="submission" date="2019-01" db="EMBL/GenBank/DDBJ databases">
        <title>Ktedonosporobacter rubrisoli SCAWS-G2.</title>
        <authorList>
            <person name="Huang Y."/>
            <person name="Yan B."/>
        </authorList>
    </citation>
    <scope>NUCLEOTIDE SEQUENCE [LARGE SCALE GENOMIC DNA]</scope>
    <source>
        <strain evidence="2 3">SCAWS-G2</strain>
    </source>
</reference>
<name>A0A4P6K323_KTERU</name>
<keyword evidence="1" id="KW-0175">Coiled coil</keyword>
<dbReference type="EMBL" id="CP035758">
    <property type="protein sequence ID" value="QBD81886.1"/>
    <property type="molecule type" value="Genomic_DNA"/>
</dbReference>
<dbReference type="OrthoDB" id="164585at2"/>
<proteinExistence type="predicted"/>
<dbReference type="Proteomes" id="UP000290365">
    <property type="component" value="Chromosome"/>
</dbReference>
<evidence type="ECO:0000256" key="1">
    <source>
        <dbReference type="SAM" id="Coils"/>
    </source>
</evidence>
<evidence type="ECO:0000313" key="2">
    <source>
        <dbReference type="EMBL" id="QBD81886.1"/>
    </source>
</evidence>
<feature type="coiled-coil region" evidence="1">
    <location>
        <begin position="79"/>
        <end position="113"/>
    </location>
</feature>
<evidence type="ECO:0000313" key="3">
    <source>
        <dbReference type="Proteomes" id="UP000290365"/>
    </source>
</evidence>
<protein>
    <submittedName>
        <fullName evidence="2">Uncharacterized protein</fullName>
    </submittedName>
</protein>
<sequence>MDFHDENFEAESEEIGSDELLADDRLRLPEDASILVRVHAVRAWLLRRQKETGLEVGEAALALQQLYQDEAGQVSRLRQRELQKLVQREQQQLEGAQQRLKAFEEAQELLEESLTHTTTGERALVEYYLTLDDLLNPLHEEEEEHPLPWRQALAEVQHRVEHVGTSREE</sequence>
<dbReference type="AlphaFoldDB" id="A0A4P6K323"/>
<gene>
    <name evidence="2" type="ORF">EPA93_40290</name>
</gene>